<name>A0A2G9T5P6_TELCI</name>
<dbReference type="SUPFAM" id="SSF50978">
    <property type="entry name" value="WD40 repeat-like"/>
    <property type="match status" value="1"/>
</dbReference>
<keyword evidence="2" id="KW-0539">Nucleus</keyword>
<proteinExistence type="predicted"/>
<dbReference type="Gene3D" id="2.130.10.10">
    <property type="entry name" value="YVTN repeat-like/Quinoprotein amine dehydrogenase"/>
    <property type="match status" value="1"/>
</dbReference>
<dbReference type="InterPro" id="IPR033270">
    <property type="entry name" value="VPRBP/DCAF1"/>
</dbReference>
<dbReference type="GO" id="GO:0005634">
    <property type="term" value="C:nucleus"/>
    <property type="evidence" value="ECO:0007669"/>
    <property type="project" value="UniProtKB-SubCell"/>
</dbReference>
<evidence type="ECO:0000313" key="4">
    <source>
        <dbReference type="Proteomes" id="UP000230423"/>
    </source>
</evidence>
<accession>A0A2G9T5P6</accession>
<organism evidence="3 4">
    <name type="scientific">Teladorsagia circumcincta</name>
    <name type="common">Brown stomach worm</name>
    <name type="synonym">Ostertagia circumcincta</name>
    <dbReference type="NCBI Taxonomy" id="45464"/>
    <lineage>
        <taxon>Eukaryota</taxon>
        <taxon>Metazoa</taxon>
        <taxon>Ecdysozoa</taxon>
        <taxon>Nematoda</taxon>
        <taxon>Chromadorea</taxon>
        <taxon>Rhabditida</taxon>
        <taxon>Rhabditina</taxon>
        <taxon>Rhabditomorpha</taxon>
        <taxon>Strongyloidea</taxon>
        <taxon>Trichostrongylidae</taxon>
        <taxon>Teladorsagia</taxon>
    </lineage>
</organism>
<dbReference type="PANTHER" id="PTHR13129:SF4">
    <property type="entry name" value="DDB1- AND CUL4-ASSOCIATED FACTOR 1"/>
    <property type="match status" value="1"/>
</dbReference>
<dbReference type="EMBL" id="KZ427578">
    <property type="protein sequence ID" value="PIO52690.1"/>
    <property type="molecule type" value="Genomic_DNA"/>
</dbReference>
<evidence type="ECO:0000256" key="2">
    <source>
        <dbReference type="ARBA" id="ARBA00023242"/>
    </source>
</evidence>
<protein>
    <recommendedName>
        <fullName evidence="5">WD domain, G-beta repeat protein</fullName>
    </recommendedName>
</protein>
<evidence type="ECO:0008006" key="5">
    <source>
        <dbReference type="Google" id="ProtNLM"/>
    </source>
</evidence>
<comment type="subcellular location">
    <subcellularLocation>
        <location evidence="1">Nucleus</location>
    </subcellularLocation>
</comment>
<dbReference type="OrthoDB" id="27563at2759"/>
<reference evidence="3 4" key="1">
    <citation type="submission" date="2015-09" db="EMBL/GenBank/DDBJ databases">
        <title>Draft genome of the parasitic nematode Teladorsagia circumcincta isolate WARC Sus (inbred).</title>
        <authorList>
            <person name="Mitreva M."/>
        </authorList>
    </citation>
    <scope>NUCLEOTIDE SEQUENCE [LARGE SCALE GENOMIC DNA]</scope>
    <source>
        <strain evidence="3 4">S</strain>
    </source>
</reference>
<dbReference type="PANTHER" id="PTHR13129">
    <property type="entry name" value="VPRBP PROTEIN-RELATED"/>
    <property type="match status" value="1"/>
</dbReference>
<dbReference type="GO" id="GO:0080008">
    <property type="term" value="C:Cul4-RING E3 ubiquitin ligase complex"/>
    <property type="evidence" value="ECO:0007669"/>
    <property type="project" value="TreeGrafter"/>
</dbReference>
<evidence type="ECO:0000256" key="1">
    <source>
        <dbReference type="ARBA" id="ARBA00004123"/>
    </source>
</evidence>
<dbReference type="InterPro" id="IPR015943">
    <property type="entry name" value="WD40/YVTN_repeat-like_dom_sf"/>
</dbReference>
<dbReference type="GO" id="GO:0016567">
    <property type="term" value="P:protein ubiquitination"/>
    <property type="evidence" value="ECO:0007669"/>
    <property type="project" value="InterPro"/>
</dbReference>
<sequence>MTAVGKEGVRPYKGLDDIVTEYFRNKVQSKDESYVFSRFRPSRTITEHEEMYTSCAFSIDDEHLIVGTFTGEVHWLNMETGAEESHTVCHSSGITSIVPSNVR</sequence>
<gene>
    <name evidence="3" type="ORF">TELCIR_26003</name>
</gene>
<dbReference type="Proteomes" id="UP000230423">
    <property type="component" value="Unassembled WGS sequence"/>
</dbReference>
<keyword evidence="4" id="KW-1185">Reference proteome</keyword>
<evidence type="ECO:0000313" key="3">
    <source>
        <dbReference type="EMBL" id="PIO52690.1"/>
    </source>
</evidence>
<dbReference type="AlphaFoldDB" id="A0A2G9T5P6"/>
<dbReference type="InterPro" id="IPR036322">
    <property type="entry name" value="WD40_repeat_dom_sf"/>
</dbReference>